<reference evidence="3" key="1">
    <citation type="journal article" date="2013" name="Stand. Genomic Sci.">
        <title>Complete genome sequence of the halophilic bacterium Spirochaeta africana type strain (Z-7692(T)) from the alkaline Lake Magadi in the East African Rift.</title>
        <authorList>
            <person name="Liolos K."/>
            <person name="Abt B."/>
            <person name="Scheuner C."/>
            <person name="Teshima H."/>
            <person name="Held B."/>
            <person name="Lapidus A."/>
            <person name="Nolan M."/>
            <person name="Lucas S."/>
            <person name="Deshpande S."/>
            <person name="Cheng J.F."/>
            <person name="Tapia R."/>
            <person name="Goodwin L.A."/>
            <person name="Pitluck S."/>
            <person name="Pagani I."/>
            <person name="Ivanova N."/>
            <person name="Mavromatis K."/>
            <person name="Mikhailova N."/>
            <person name="Huntemann M."/>
            <person name="Pati A."/>
            <person name="Chen A."/>
            <person name="Palaniappan K."/>
            <person name="Land M."/>
            <person name="Rohde M."/>
            <person name="Tindall B.J."/>
            <person name="Detter J.C."/>
            <person name="Goker M."/>
            <person name="Bristow J."/>
            <person name="Eisen J.A."/>
            <person name="Markowitz V."/>
            <person name="Hugenholtz P."/>
            <person name="Woyke T."/>
            <person name="Klenk H.P."/>
            <person name="Kyrpides N.C."/>
        </authorList>
    </citation>
    <scope>NUCLEOTIDE SEQUENCE</scope>
    <source>
        <strain evidence="3">ATCC 700263 / DSM 8902 / Z-7692</strain>
    </source>
</reference>
<evidence type="ECO:0000313" key="2">
    <source>
        <dbReference type="EMBL" id="AFG38342.1"/>
    </source>
</evidence>
<keyword evidence="1" id="KW-0472">Membrane</keyword>
<dbReference type="AlphaFoldDB" id="H9ULE9"/>
<feature type="transmembrane region" description="Helical" evidence="1">
    <location>
        <begin position="50"/>
        <end position="75"/>
    </location>
</feature>
<organism evidence="2 3">
    <name type="scientific">Spirochaeta africana (strain ATCC 700263 / DSM 8902 / Z-7692)</name>
    <dbReference type="NCBI Taxonomy" id="889378"/>
    <lineage>
        <taxon>Bacteria</taxon>
        <taxon>Pseudomonadati</taxon>
        <taxon>Spirochaetota</taxon>
        <taxon>Spirochaetia</taxon>
        <taxon>Spirochaetales</taxon>
        <taxon>Spirochaetaceae</taxon>
        <taxon>Spirochaeta</taxon>
    </lineage>
</organism>
<feature type="transmembrane region" description="Helical" evidence="1">
    <location>
        <begin position="82"/>
        <end position="101"/>
    </location>
</feature>
<keyword evidence="3" id="KW-1185">Reference proteome</keyword>
<feature type="transmembrane region" description="Helical" evidence="1">
    <location>
        <begin position="7"/>
        <end position="30"/>
    </location>
</feature>
<sequence>MRRTGSSIFLLQLSLGIMFVMIGIAGISGATSGIGRVMNDMNNLFGGNQGTVQIIVAIIQLVAGTLLLLSLFGMIKENIMQILLLVILVLWALELALQFVLGGNLLQPDILAWLSNLAPNLVIFAGLWVVFEQRARVS</sequence>
<dbReference type="PATRIC" id="fig|889378.3.peg.2284"/>
<dbReference type="EMBL" id="CP003282">
    <property type="protein sequence ID" value="AFG38342.1"/>
    <property type="molecule type" value="Genomic_DNA"/>
</dbReference>
<protein>
    <recommendedName>
        <fullName evidence="4">DoxX protein</fullName>
    </recommendedName>
</protein>
<dbReference type="KEGG" id="sfc:Spiaf_2310"/>
<proteinExistence type="predicted"/>
<evidence type="ECO:0008006" key="4">
    <source>
        <dbReference type="Google" id="ProtNLM"/>
    </source>
</evidence>
<dbReference type="HOGENOM" id="CLU_1853955_0_0_12"/>
<evidence type="ECO:0000256" key="1">
    <source>
        <dbReference type="SAM" id="Phobius"/>
    </source>
</evidence>
<dbReference type="OrthoDB" id="370777at2"/>
<dbReference type="Proteomes" id="UP000007383">
    <property type="component" value="Chromosome"/>
</dbReference>
<dbReference type="RefSeq" id="WP_014456324.1">
    <property type="nucleotide sequence ID" value="NC_017098.1"/>
</dbReference>
<evidence type="ECO:0000313" key="3">
    <source>
        <dbReference type="Proteomes" id="UP000007383"/>
    </source>
</evidence>
<feature type="transmembrane region" description="Helical" evidence="1">
    <location>
        <begin position="113"/>
        <end position="131"/>
    </location>
</feature>
<dbReference type="eggNOG" id="ENOG502ZVPA">
    <property type="taxonomic scope" value="Bacteria"/>
</dbReference>
<name>H9ULE9_SPIAZ</name>
<accession>H9ULE9</accession>
<keyword evidence="1" id="KW-0812">Transmembrane</keyword>
<keyword evidence="1" id="KW-1133">Transmembrane helix</keyword>
<gene>
    <name evidence="2" type="ordered locus">Spiaf_2310</name>
</gene>